<sequence>MQRHEFTQGEWEAKIAGLAFPLVIKPTAGTSQGMDVLCNIQTLAELKSHLSSYLKTYHEVSIEEFHANLTCYRVLIFYGKIIGVVLREAAYVIGDGKHSVKELVELTNVQRQQTNEILKPIVIDDECRIRLRELGLSVDAVPAPDERVTLCYTSNATRGGMYKTLSTKICKENKKLLTRAARVLNLKLVGLDVLCKHINTPIEKSSGILVEANYNPSIRIHEEPIEGAPNYVTKKILRRLILRHPFAYVYGLYKHKQASLYVKLLILLLFLGLGYQLLL</sequence>
<accession>A0A433JLB1</accession>
<organism evidence="2 3">
    <name type="scientific">Legionella septentrionalis</name>
    <dbReference type="NCBI Taxonomy" id="2498109"/>
    <lineage>
        <taxon>Bacteria</taxon>
        <taxon>Pseudomonadati</taxon>
        <taxon>Pseudomonadota</taxon>
        <taxon>Gammaproteobacteria</taxon>
        <taxon>Legionellales</taxon>
        <taxon>Legionellaceae</taxon>
        <taxon>Legionella</taxon>
    </lineage>
</organism>
<comment type="caution">
    <text evidence="2">The sequence shown here is derived from an EMBL/GenBank/DDBJ whole genome shotgun (WGS) entry which is preliminary data.</text>
</comment>
<dbReference type="Proteomes" id="UP000288012">
    <property type="component" value="Unassembled WGS sequence"/>
</dbReference>
<gene>
    <name evidence="2" type="ORF">EKM59_02680</name>
</gene>
<keyword evidence="1" id="KW-0472">Membrane</keyword>
<keyword evidence="3" id="KW-1185">Reference proteome</keyword>
<proteinExistence type="predicted"/>
<dbReference type="SUPFAM" id="SSF56059">
    <property type="entry name" value="Glutathione synthetase ATP-binding domain-like"/>
    <property type="match status" value="1"/>
</dbReference>
<dbReference type="AlphaFoldDB" id="A0A433JLB1"/>
<evidence type="ECO:0000256" key="1">
    <source>
        <dbReference type="SAM" id="Phobius"/>
    </source>
</evidence>
<name>A0A433JLB1_9GAMM</name>
<dbReference type="EMBL" id="RZGR01000005">
    <property type="protein sequence ID" value="RUQ90090.1"/>
    <property type="molecule type" value="Genomic_DNA"/>
</dbReference>
<keyword evidence="1" id="KW-1133">Transmembrane helix</keyword>
<evidence type="ECO:0000313" key="2">
    <source>
        <dbReference type="EMBL" id="RUQ90090.1"/>
    </source>
</evidence>
<feature type="transmembrane region" description="Helical" evidence="1">
    <location>
        <begin position="260"/>
        <end position="278"/>
    </location>
</feature>
<protein>
    <submittedName>
        <fullName evidence="2">UDP-N-acetylmuramyl peptide synthase</fullName>
    </submittedName>
</protein>
<keyword evidence="1" id="KW-0812">Transmembrane</keyword>
<reference evidence="2 3" key="1">
    <citation type="submission" date="2018-12" db="EMBL/GenBank/DDBJ databases">
        <title>Legionella sp,whole genome shotgun sequence.</title>
        <authorList>
            <person name="Wu H."/>
        </authorList>
    </citation>
    <scope>NUCLEOTIDE SEQUENCE [LARGE SCALE GENOMIC DNA]</scope>
    <source>
        <strain evidence="3">km714</strain>
    </source>
</reference>
<dbReference type="Gene3D" id="3.30.470.20">
    <property type="entry name" value="ATP-grasp fold, B domain"/>
    <property type="match status" value="1"/>
</dbReference>
<evidence type="ECO:0000313" key="3">
    <source>
        <dbReference type="Proteomes" id="UP000288012"/>
    </source>
</evidence>